<evidence type="ECO:0000313" key="2">
    <source>
        <dbReference type="Proteomes" id="UP000805193"/>
    </source>
</evidence>
<gene>
    <name evidence="1" type="ORF">HPB47_013165</name>
</gene>
<sequence length="214" mass="24256">MCRARSLSFCIRTKVLPDDVRTLFGGLLPSLGYGTRVCKILKAEWLRQARILRQYLAMQLQSRADPSTARRQLREYLTLADQTTEFIWQLQLRQLRERLPKKDPAQSTALHMPEELHLPEDFAVEPKKSPPELLSLVREVSRSVPEEDAARCVSEGVDVVRSCKPAATKEALSRGKRWESAGKRKRKSCCNTEHTPSTRPGSDQAAGTLAYPRN</sequence>
<dbReference type="EMBL" id="JABSTQ010011601">
    <property type="protein sequence ID" value="KAG0409714.1"/>
    <property type="molecule type" value="Genomic_DNA"/>
</dbReference>
<name>A0AC60NRH0_IXOPE</name>
<evidence type="ECO:0000313" key="1">
    <source>
        <dbReference type="EMBL" id="KAG0409714.1"/>
    </source>
</evidence>
<accession>A0AC60NRH0</accession>
<comment type="caution">
    <text evidence="1">The sequence shown here is derived from an EMBL/GenBank/DDBJ whole genome shotgun (WGS) entry which is preliminary data.</text>
</comment>
<protein>
    <submittedName>
        <fullName evidence="1">Uncharacterized protein</fullName>
    </submittedName>
</protein>
<proteinExistence type="predicted"/>
<reference evidence="1 2" key="1">
    <citation type="journal article" date="2020" name="Cell">
        <title>Large-Scale Comparative Analyses of Tick Genomes Elucidate Their Genetic Diversity and Vector Capacities.</title>
        <authorList>
            <consortium name="Tick Genome and Microbiome Consortium (TIGMIC)"/>
            <person name="Jia N."/>
            <person name="Wang J."/>
            <person name="Shi W."/>
            <person name="Du L."/>
            <person name="Sun Y."/>
            <person name="Zhan W."/>
            <person name="Jiang J.F."/>
            <person name="Wang Q."/>
            <person name="Zhang B."/>
            <person name="Ji P."/>
            <person name="Bell-Sakyi L."/>
            <person name="Cui X.M."/>
            <person name="Yuan T.T."/>
            <person name="Jiang B.G."/>
            <person name="Yang W.F."/>
            <person name="Lam T.T."/>
            <person name="Chang Q.C."/>
            <person name="Ding S.J."/>
            <person name="Wang X.J."/>
            <person name="Zhu J.G."/>
            <person name="Ruan X.D."/>
            <person name="Zhao L."/>
            <person name="Wei J.T."/>
            <person name="Ye R.Z."/>
            <person name="Que T.C."/>
            <person name="Du C.H."/>
            <person name="Zhou Y.H."/>
            <person name="Cheng J.X."/>
            <person name="Dai P.F."/>
            <person name="Guo W.B."/>
            <person name="Han X.H."/>
            <person name="Huang E.J."/>
            <person name="Li L.F."/>
            <person name="Wei W."/>
            <person name="Gao Y.C."/>
            <person name="Liu J.Z."/>
            <person name="Shao H.Z."/>
            <person name="Wang X."/>
            <person name="Wang C.C."/>
            <person name="Yang T.C."/>
            <person name="Huo Q.B."/>
            <person name="Li W."/>
            <person name="Chen H.Y."/>
            <person name="Chen S.E."/>
            <person name="Zhou L.G."/>
            <person name="Ni X.B."/>
            <person name="Tian J.H."/>
            <person name="Sheng Y."/>
            <person name="Liu T."/>
            <person name="Pan Y.S."/>
            <person name="Xia L.Y."/>
            <person name="Li J."/>
            <person name="Zhao F."/>
            <person name="Cao W.C."/>
        </authorList>
    </citation>
    <scope>NUCLEOTIDE SEQUENCE [LARGE SCALE GENOMIC DNA]</scope>
    <source>
        <strain evidence="1">Iper-2018</strain>
    </source>
</reference>
<dbReference type="Proteomes" id="UP000805193">
    <property type="component" value="Unassembled WGS sequence"/>
</dbReference>
<organism evidence="1 2">
    <name type="scientific">Ixodes persulcatus</name>
    <name type="common">Taiga tick</name>
    <dbReference type="NCBI Taxonomy" id="34615"/>
    <lineage>
        <taxon>Eukaryota</taxon>
        <taxon>Metazoa</taxon>
        <taxon>Ecdysozoa</taxon>
        <taxon>Arthropoda</taxon>
        <taxon>Chelicerata</taxon>
        <taxon>Arachnida</taxon>
        <taxon>Acari</taxon>
        <taxon>Parasitiformes</taxon>
        <taxon>Ixodida</taxon>
        <taxon>Ixodoidea</taxon>
        <taxon>Ixodidae</taxon>
        <taxon>Ixodinae</taxon>
        <taxon>Ixodes</taxon>
    </lineage>
</organism>
<keyword evidence="2" id="KW-1185">Reference proteome</keyword>